<dbReference type="SUPFAM" id="SSF55729">
    <property type="entry name" value="Acyl-CoA N-acyltransferases (Nat)"/>
    <property type="match status" value="1"/>
</dbReference>
<proteinExistence type="predicted"/>
<keyword evidence="2" id="KW-0808">Transferase</keyword>
<dbReference type="InterPro" id="IPR001763">
    <property type="entry name" value="Rhodanese-like_dom"/>
</dbReference>
<evidence type="ECO:0000313" key="2">
    <source>
        <dbReference type="EMBL" id="VAX01104.1"/>
    </source>
</evidence>
<dbReference type="AlphaFoldDB" id="A0A3B1AML5"/>
<dbReference type="PANTHER" id="PTHR43792">
    <property type="entry name" value="GNAT FAMILY, PUTATIVE (AFU_ORTHOLOGUE AFUA_3G00765)-RELATED-RELATED"/>
    <property type="match status" value="1"/>
</dbReference>
<accession>A0A3B1AML5</accession>
<dbReference type="PROSITE" id="PS50206">
    <property type="entry name" value="RHODANESE_3"/>
    <property type="match status" value="1"/>
</dbReference>
<sequence length="109" mass="12748">MSGLIEIKTNRLFLRQWRLNDFQFFSKINASKVVMKYFTNTLTQAQGNQLAITIQQRILENGWGLWAAEIPNVCEFIGFVGLNRLTYPLPFSPCVEIGWRLDEKYWGKD</sequence>
<dbReference type="InterPro" id="IPR016181">
    <property type="entry name" value="Acyl_CoA_acyltransferase"/>
</dbReference>
<reference evidence="2" key="1">
    <citation type="submission" date="2018-06" db="EMBL/GenBank/DDBJ databases">
        <authorList>
            <person name="Zhirakovskaya E."/>
        </authorList>
    </citation>
    <scope>NUCLEOTIDE SEQUENCE</scope>
</reference>
<feature type="domain" description="Rhodanese" evidence="1">
    <location>
        <begin position="57"/>
        <end position="75"/>
    </location>
</feature>
<evidence type="ECO:0000259" key="1">
    <source>
        <dbReference type="PROSITE" id="PS50206"/>
    </source>
</evidence>
<dbReference type="InterPro" id="IPR000182">
    <property type="entry name" value="GNAT_dom"/>
</dbReference>
<dbReference type="GO" id="GO:0016747">
    <property type="term" value="F:acyltransferase activity, transferring groups other than amino-acyl groups"/>
    <property type="evidence" value="ECO:0007669"/>
    <property type="project" value="InterPro"/>
</dbReference>
<protein>
    <submittedName>
        <fullName evidence="2">Acetyltransferase, GNAT family</fullName>
    </submittedName>
</protein>
<dbReference type="PANTHER" id="PTHR43792:SF1">
    <property type="entry name" value="N-ACETYLTRANSFERASE DOMAIN-CONTAINING PROTEIN"/>
    <property type="match status" value="1"/>
</dbReference>
<name>A0A3B1AML5_9ZZZZ</name>
<gene>
    <name evidence="2" type="ORF">MNBD_GAMMA22-2547</name>
</gene>
<dbReference type="Gene3D" id="3.40.630.30">
    <property type="match status" value="1"/>
</dbReference>
<dbReference type="Pfam" id="PF13302">
    <property type="entry name" value="Acetyltransf_3"/>
    <property type="match status" value="1"/>
</dbReference>
<organism evidence="2">
    <name type="scientific">hydrothermal vent metagenome</name>
    <dbReference type="NCBI Taxonomy" id="652676"/>
    <lineage>
        <taxon>unclassified sequences</taxon>
        <taxon>metagenomes</taxon>
        <taxon>ecological metagenomes</taxon>
    </lineage>
</organism>
<dbReference type="InterPro" id="IPR051531">
    <property type="entry name" value="N-acetyltransferase"/>
</dbReference>
<dbReference type="EMBL" id="UOFS01000047">
    <property type="protein sequence ID" value="VAX01104.1"/>
    <property type="molecule type" value="Genomic_DNA"/>
</dbReference>